<evidence type="ECO:0000313" key="3">
    <source>
        <dbReference type="Proteomes" id="UP000314294"/>
    </source>
</evidence>
<reference evidence="2 3" key="1">
    <citation type="submission" date="2019-03" db="EMBL/GenBank/DDBJ databases">
        <title>First draft genome of Liparis tanakae, snailfish: a comprehensive survey of snailfish specific genes.</title>
        <authorList>
            <person name="Kim W."/>
            <person name="Song I."/>
            <person name="Jeong J.-H."/>
            <person name="Kim D."/>
            <person name="Kim S."/>
            <person name="Ryu S."/>
            <person name="Song J.Y."/>
            <person name="Lee S.K."/>
        </authorList>
    </citation>
    <scope>NUCLEOTIDE SEQUENCE [LARGE SCALE GENOMIC DNA]</scope>
    <source>
        <tissue evidence="2">Muscle</tissue>
    </source>
</reference>
<evidence type="ECO:0000313" key="2">
    <source>
        <dbReference type="EMBL" id="TNN55751.1"/>
    </source>
</evidence>
<keyword evidence="3" id="KW-1185">Reference proteome</keyword>
<organism evidence="2 3">
    <name type="scientific">Liparis tanakae</name>
    <name type="common">Tanaka's snailfish</name>
    <dbReference type="NCBI Taxonomy" id="230148"/>
    <lineage>
        <taxon>Eukaryota</taxon>
        <taxon>Metazoa</taxon>
        <taxon>Chordata</taxon>
        <taxon>Craniata</taxon>
        <taxon>Vertebrata</taxon>
        <taxon>Euteleostomi</taxon>
        <taxon>Actinopterygii</taxon>
        <taxon>Neopterygii</taxon>
        <taxon>Teleostei</taxon>
        <taxon>Neoteleostei</taxon>
        <taxon>Acanthomorphata</taxon>
        <taxon>Eupercaria</taxon>
        <taxon>Perciformes</taxon>
        <taxon>Cottioidei</taxon>
        <taxon>Cottales</taxon>
        <taxon>Liparidae</taxon>
        <taxon>Liparis</taxon>
    </lineage>
</organism>
<comment type="caution">
    <text evidence="2">The sequence shown here is derived from an EMBL/GenBank/DDBJ whole genome shotgun (WGS) entry which is preliminary data.</text>
</comment>
<feature type="region of interest" description="Disordered" evidence="1">
    <location>
        <begin position="22"/>
        <end position="66"/>
    </location>
</feature>
<gene>
    <name evidence="2" type="ORF">EYF80_034051</name>
</gene>
<proteinExistence type="predicted"/>
<dbReference type="Proteomes" id="UP000314294">
    <property type="component" value="Unassembled WGS sequence"/>
</dbReference>
<accession>A0A4Z2GR21</accession>
<feature type="compositionally biased region" description="Basic and acidic residues" evidence="1">
    <location>
        <begin position="22"/>
        <end position="39"/>
    </location>
</feature>
<name>A0A4Z2GR21_9TELE</name>
<evidence type="ECO:0000256" key="1">
    <source>
        <dbReference type="SAM" id="MobiDB-lite"/>
    </source>
</evidence>
<dbReference type="AlphaFoldDB" id="A0A4Z2GR21"/>
<protein>
    <submittedName>
        <fullName evidence="2">Uncharacterized protein</fullName>
    </submittedName>
</protein>
<sequence>MILWRWLSCQWRSQASTARLNTDRLGLDRESETKTEQNLDRSTASEESDPASNAPTVWLLSPPSAS</sequence>
<dbReference type="EMBL" id="SRLO01000447">
    <property type="protein sequence ID" value="TNN55751.1"/>
    <property type="molecule type" value="Genomic_DNA"/>
</dbReference>